<feature type="chain" id="PRO_5035447397" description="NADP-dependent oxidoreductase domain-containing protein" evidence="4">
    <location>
        <begin position="18"/>
        <end position="344"/>
    </location>
</feature>
<accession>A0A8K1FDY1</accession>
<dbReference type="Proteomes" id="UP000794436">
    <property type="component" value="Unassembled WGS sequence"/>
</dbReference>
<dbReference type="InterPro" id="IPR036812">
    <property type="entry name" value="NAD(P)_OxRdtase_dom_sf"/>
</dbReference>
<keyword evidence="3" id="KW-0560">Oxidoreductase</keyword>
<dbReference type="GO" id="GO:0016491">
    <property type="term" value="F:oxidoreductase activity"/>
    <property type="evidence" value="ECO:0007669"/>
    <property type="project" value="UniProtKB-KW"/>
</dbReference>
<feature type="signal peptide" evidence="4">
    <location>
        <begin position="1"/>
        <end position="17"/>
    </location>
</feature>
<keyword evidence="2" id="KW-0521">NADP</keyword>
<dbReference type="PRINTS" id="PR01577">
    <property type="entry name" value="KCNABCHANNEL"/>
</dbReference>
<gene>
    <name evidence="6" type="ORF">Poli38472_006991</name>
</gene>
<dbReference type="Gene3D" id="3.20.20.100">
    <property type="entry name" value="NADP-dependent oxidoreductase domain"/>
    <property type="match status" value="1"/>
</dbReference>
<evidence type="ECO:0000313" key="6">
    <source>
        <dbReference type="EMBL" id="TMW58846.1"/>
    </source>
</evidence>
<dbReference type="AlphaFoldDB" id="A0A8K1FDY1"/>
<dbReference type="InterPro" id="IPR023210">
    <property type="entry name" value="NADP_OxRdtase_dom"/>
</dbReference>
<protein>
    <recommendedName>
        <fullName evidence="5">NADP-dependent oxidoreductase domain-containing protein</fullName>
    </recommendedName>
</protein>
<evidence type="ECO:0000313" key="7">
    <source>
        <dbReference type="Proteomes" id="UP000794436"/>
    </source>
</evidence>
<dbReference type="OrthoDB" id="2310150at2759"/>
<evidence type="ECO:0000259" key="5">
    <source>
        <dbReference type="Pfam" id="PF00248"/>
    </source>
</evidence>
<dbReference type="EMBL" id="SPLM01000110">
    <property type="protein sequence ID" value="TMW58846.1"/>
    <property type="molecule type" value="Genomic_DNA"/>
</dbReference>
<organism evidence="6 7">
    <name type="scientific">Pythium oligandrum</name>
    <name type="common">Mycoparasitic fungus</name>
    <dbReference type="NCBI Taxonomy" id="41045"/>
    <lineage>
        <taxon>Eukaryota</taxon>
        <taxon>Sar</taxon>
        <taxon>Stramenopiles</taxon>
        <taxon>Oomycota</taxon>
        <taxon>Peronosporomycetes</taxon>
        <taxon>Pythiales</taxon>
        <taxon>Pythiaceae</taxon>
        <taxon>Pythium</taxon>
    </lineage>
</organism>
<reference evidence="6" key="1">
    <citation type="submission" date="2019-03" db="EMBL/GenBank/DDBJ databases">
        <title>Long read genome sequence of the mycoparasitic Pythium oligandrum ATCC 38472 isolated from sugarbeet rhizosphere.</title>
        <authorList>
            <person name="Gaulin E."/>
        </authorList>
    </citation>
    <scope>NUCLEOTIDE SEQUENCE</scope>
    <source>
        <strain evidence="6">ATCC 38472_TT</strain>
    </source>
</reference>
<proteinExistence type="inferred from homology"/>
<dbReference type="Pfam" id="PF00248">
    <property type="entry name" value="Aldo_ket_red"/>
    <property type="match status" value="1"/>
</dbReference>
<dbReference type="PANTHER" id="PTHR43150:SF2">
    <property type="entry name" value="HYPERKINETIC, ISOFORM M"/>
    <property type="match status" value="1"/>
</dbReference>
<evidence type="ECO:0000256" key="3">
    <source>
        <dbReference type="ARBA" id="ARBA00023002"/>
    </source>
</evidence>
<keyword evidence="4" id="KW-0732">Signal</keyword>
<comment type="caution">
    <text evidence="6">The sequence shown here is derived from an EMBL/GenBank/DDBJ whole genome shotgun (WGS) entry which is preliminary data.</text>
</comment>
<evidence type="ECO:0000256" key="2">
    <source>
        <dbReference type="ARBA" id="ARBA00022857"/>
    </source>
</evidence>
<evidence type="ECO:0000256" key="4">
    <source>
        <dbReference type="SAM" id="SignalP"/>
    </source>
</evidence>
<dbReference type="InterPro" id="IPR005399">
    <property type="entry name" value="K_chnl_volt-dep_bsu_KCNAB-rel"/>
</dbReference>
<keyword evidence="7" id="KW-1185">Reference proteome</keyword>
<sequence length="344" mass="39308">MRYRFLGDSGLLVSVLGLGTWITFEEDDAEAVDQAYALMKHAFTHGVNFFDNAECYGNGQSERVMGRAVHRGIDEGVWTRSDLVLTTKIFMGTSTGPNAHGLSRKHVLEGVKASLQRLELDYVDVVYCHRPDPRTPIEETVRAMNNVIDQGWAFYWGTSEWTSHDILTACEVADRLGLMRPICEQPQYNLFERSKVDVHYHVLYRKYNFSVTTFSPLAYSVLTGKYRDGVPTDSRLASEHYRTFVPEFERRVQQAEQLRPIAEELGCSMGQLALAWCASNPRVASVIMGAKNQTQLDENLGALRVLERFTDELKQRMEAVIPFIPKLPVLDMRYSTMRDHYFTE</sequence>
<dbReference type="PANTHER" id="PTHR43150">
    <property type="entry name" value="HYPERKINETIC, ISOFORM M"/>
    <property type="match status" value="1"/>
</dbReference>
<evidence type="ECO:0000256" key="1">
    <source>
        <dbReference type="ARBA" id="ARBA00006515"/>
    </source>
</evidence>
<name>A0A8K1FDY1_PYTOL</name>
<dbReference type="SUPFAM" id="SSF51430">
    <property type="entry name" value="NAD(P)-linked oxidoreductase"/>
    <property type="match status" value="1"/>
</dbReference>
<feature type="domain" description="NADP-dependent oxidoreductase" evidence="5">
    <location>
        <begin position="16"/>
        <end position="319"/>
    </location>
</feature>
<comment type="similarity">
    <text evidence="1">Belongs to the shaker potassium channel beta subunit family.</text>
</comment>